<evidence type="ECO:0000313" key="8">
    <source>
        <dbReference type="Proteomes" id="UP000597761"/>
    </source>
</evidence>
<feature type="compositionally biased region" description="Low complexity" evidence="6">
    <location>
        <begin position="9"/>
        <end position="25"/>
    </location>
</feature>
<protein>
    <recommendedName>
        <fullName evidence="9">Globin</fullName>
    </recommendedName>
</protein>
<sequence>MSHDHPDLPGRSPGVPGRSSGGTTPRPAPHARPDRASDPARPALGVGIGPGQAAQLRPAGAGVFTPPPSTFYEDVGGAPTFRALTDAFYDGVAGDPELRALYPEEDLEPAKDRLRLFLEQYWGGPTTYSQERGHPRLRMRHAPFTVTPAMRERWLKHMRAAVDTLRLAPLHEQLLWDYLERAAHAMVNAPEDPRDPASAV</sequence>
<gene>
    <name evidence="7" type="ORF">GCM10011512_10190</name>
</gene>
<dbReference type="EMBL" id="BMJI01000003">
    <property type="protein sequence ID" value="GGC85278.1"/>
    <property type="molecule type" value="Genomic_DNA"/>
</dbReference>
<keyword evidence="1" id="KW-0813">Transport</keyword>
<dbReference type="InterPro" id="IPR012292">
    <property type="entry name" value="Globin/Proto"/>
</dbReference>
<comment type="similarity">
    <text evidence="5">Belongs to the truncated hemoglobin family. Group II subfamily.</text>
</comment>
<reference evidence="8" key="1">
    <citation type="journal article" date="2019" name="Int. J. Syst. Evol. Microbiol.">
        <title>The Global Catalogue of Microorganisms (GCM) 10K type strain sequencing project: providing services to taxonomists for standard genome sequencing and annotation.</title>
        <authorList>
            <consortium name="The Broad Institute Genomics Platform"/>
            <consortium name="The Broad Institute Genome Sequencing Center for Infectious Disease"/>
            <person name="Wu L."/>
            <person name="Ma J."/>
        </authorList>
    </citation>
    <scope>NUCLEOTIDE SEQUENCE [LARGE SCALE GENOMIC DNA]</scope>
    <source>
        <strain evidence="8">CGMCC 1.15480</strain>
    </source>
</reference>
<evidence type="ECO:0000256" key="6">
    <source>
        <dbReference type="SAM" id="MobiDB-lite"/>
    </source>
</evidence>
<dbReference type="PANTHER" id="PTHR47366">
    <property type="entry name" value="TWO-ON-TWO HEMOGLOBIN-3"/>
    <property type="match status" value="1"/>
</dbReference>
<dbReference type="Pfam" id="PF01152">
    <property type="entry name" value="Bac_globin"/>
    <property type="match status" value="1"/>
</dbReference>
<comment type="caution">
    <text evidence="7">The sequence shown here is derived from an EMBL/GenBank/DDBJ whole genome shotgun (WGS) entry which is preliminary data.</text>
</comment>
<evidence type="ECO:0000313" key="7">
    <source>
        <dbReference type="EMBL" id="GGC85278.1"/>
    </source>
</evidence>
<organism evidence="7 8">
    <name type="scientific">Tersicoccus solisilvae</name>
    <dbReference type="NCBI Taxonomy" id="1882339"/>
    <lineage>
        <taxon>Bacteria</taxon>
        <taxon>Bacillati</taxon>
        <taxon>Actinomycetota</taxon>
        <taxon>Actinomycetes</taxon>
        <taxon>Micrococcales</taxon>
        <taxon>Micrococcaceae</taxon>
        <taxon>Tersicoccus</taxon>
    </lineage>
</organism>
<dbReference type="CDD" id="cd14771">
    <property type="entry name" value="TrHb2_Mt-trHbO-like_O"/>
    <property type="match status" value="1"/>
</dbReference>
<evidence type="ECO:0000256" key="3">
    <source>
        <dbReference type="ARBA" id="ARBA00022723"/>
    </source>
</evidence>
<evidence type="ECO:0000256" key="2">
    <source>
        <dbReference type="ARBA" id="ARBA00022617"/>
    </source>
</evidence>
<evidence type="ECO:0008006" key="9">
    <source>
        <dbReference type="Google" id="ProtNLM"/>
    </source>
</evidence>
<dbReference type="Gene3D" id="1.10.490.10">
    <property type="entry name" value="Globins"/>
    <property type="match status" value="1"/>
</dbReference>
<dbReference type="PANTHER" id="PTHR47366:SF1">
    <property type="entry name" value="TWO-ON-TWO HEMOGLOBIN-3"/>
    <property type="match status" value="1"/>
</dbReference>
<evidence type="ECO:0000256" key="1">
    <source>
        <dbReference type="ARBA" id="ARBA00022448"/>
    </source>
</evidence>
<dbReference type="InterPro" id="IPR044203">
    <property type="entry name" value="GlbO/GLB3-like"/>
</dbReference>
<dbReference type="Proteomes" id="UP000597761">
    <property type="component" value="Unassembled WGS sequence"/>
</dbReference>
<evidence type="ECO:0000256" key="5">
    <source>
        <dbReference type="ARBA" id="ARBA00034496"/>
    </source>
</evidence>
<dbReference type="SUPFAM" id="SSF46458">
    <property type="entry name" value="Globin-like"/>
    <property type="match status" value="1"/>
</dbReference>
<name>A0ABQ1NUZ6_9MICC</name>
<keyword evidence="2" id="KW-0349">Heme</keyword>
<keyword evidence="4" id="KW-0408">Iron</keyword>
<feature type="region of interest" description="Disordered" evidence="6">
    <location>
        <begin position="1"/>
        <end position="65"/>
    </location>
</feature>
<dbReference type="InterPro" id="IPR001486">
    <property type="entry name" value="Hemoglobin_trunc"/>
</dbReference>
<proteinExistence type="inferred from homology"/>
<dbReference type="InterPro" id="IPR009050">
    <property type="entry name" value="Globin-like_sf"/>
</dbReference>
<evidence type="ECO:0000256" key="4">
    <source>
        <dbReference type="ARBA" id="ARBA00023004"/>
    </source>
</evidence>
<accession>A0ABQ1NUZ6</accession>
<keyword evidence="3" id="KW-0479">Metal-binding</keyword>
<keyword evidence="8" id="KW-1185">Reference proteome</keyword>